<dbReference type="Proteomes" id="UP000216052">
    <property type="component" value="Chromosome"/>
</dbReference>
<evidence type="ECO:0000313" key="1">
    <source>
        <dbReference type="EMBL" id="XFO74083.1"/>
    </source>
</evidence>
<evidence type="ECO:0000313" key="2">
    <source>
        <dbReference type="Proteomes" id="UP000216052"/>
    </source>
</evidence>
<dbReference type="EMBL" id="CP155571">
    <property type="protein sequence ID" value="XFO74083.1"/>
    <property type="molecule type" value="Genomic_DNA"/>
</dbReference>
<gene>
    <name evidence="1" type="ORF">SPACI_041920</name>
</gene>
<name>A0ABZ3J7P5_SPOA4</name>
<accession>A0ABZ3J7P5</accession>
<proteinExistence type="predicted"/>
<reference evidence="1" key="1">
    <citation type="submission" date="2024-05" db="EMBL/GenBank/DDBJ databases">
        <title>Isolation and characterization of Sporomusa carbonis sp. nov., a carboxydotrophic hydrogenogen in the genus of Sporomusa isolated from a charcoal burning pile.</title>
        <authorList>
            <person name="Boeer T."/>
            <person name="Rosenbaum F."/>
            <person name="Eysell L."/>
            <person name="Mueller V."/>
            <person name="Daniel R."/>
            <person name="Poehlein A."/>
        </authorList>
    </citation>
    <scope>NUCLEOTIDE SEQUENCE [LARGE SCALE GENOMIC DNA]</scope>
    <source>
        <strain evidence="1">DSM 3132</strain>
    </source>
</reference>
<dbReference type="InterPro" id="IPR045527">
    <property type="entry name" value="DUF6470"/>
</dbReference>
<dbReference type="Pfam" id="PF20074">
    <property type="entry name" value="DUF6470"/>
    <property type="match status" value="1"/>
</dbReference>
<keyword evidence="2" id="KW-1185">Reference proteome</keyword>
<sequence>MLLVKIHQQDAKIRMATTDPLLYLHIADPKVEISSEPLQLEIHQPAAEVIIDNYPSDYSRGIKNFMDFERDNARKAMENAYEAVGKIASDGARLARIENKGTLAQLAKEAMNPKTVEINVGSVAEPTLQVTTHEAEIKVIPGRQNINLKPGSVTGDLRQGSVHVTMVQYPQIYYQVVDSSVDIQT</sequence>
<protein>
    <submittedName>
        <fullName evidence="1">Uncharacterized protein</fullName>
    </submittedName>
</protein>
<organism evidence="1 2">
    <name type="scientific">Sporomusa acidovorans (strain ATCC 49682 / DSM 3132 / Mol)</name>
    <dbReference type="NCBI Taxonomy" id="1123286"/>
    <lineage>
        <taxon>Bacteria</taxon>
        <taxon>Bacillati</taxon>
        <taxon>Bacillota</taxon>
        <taxon>Negativicutes</taxon>
        <taxon>Selenomonadales</taxon>
        <taxon>Sporomusaceae</taxon>
        <taxon>Sporomusa</taxon>
    </lineage>
</organism>
<dbReference type="RefSeq" id="WP_093793001.1">
    <property type="nucleotide sequence ID" value="NZ_CP155571.1"/>
</dbReference>